<dbReference type="EMBL" id="MU864350">
    <property type="protein sequence ID" value="KAK4193958.1"/>
    <property type="molecule type" value="Genomic_DNA"/>
</dbReference>
<dbReference type="Gene3D" id="3.90.1200.10">
    <property type="match status" value="1"/>
</dbReference>
<dbReference type="Proteomes" id="UP001302126">
    <property type="component" value="Unassembled WGS sequence"/>
</dbReference>
<dbReference type="Gene3D" id="3.30.200.20">
    <property type="entry name" value="Phosphorylase Kinase, domain 1"/>
    <property type="match status" value="1"/>
</dbReference>
<accession>A0AAN7ANU0</accession>
<dbReference type="AlphaFoldDB" id="A0AAN7ANU0"/>
<organism evidence="1 2">
    <name type="scientific">Podospora australis</name>
    <dbReference type="NCBI Taxonomy" id="1536484"/>
    <lineage>
        <taxon>Eukaryota</taxon>
        <taxon>Fungi</taxon>
        <taxon>Dikarya</taxon>
        <taxon>Ascomycota</taxon>
        <taxon>Pezizomycotina</taxon>
        <taxon>Sordariomycetes</taxon>
        <taxon>Sordariomycetidae</taxon>
        <taxon>Sordariales</taxon>
        <taxon>Podosporaceae</taxon>
        <taxon>Podospora</taxon>
    </lineage>
</organism>
<proteinExistence type="predicted"/>
<evidence type="ECO:0000313" key="1">
    <source>
        <dbReference type="EMBL" id="KAK4193958.1"/>
    </source>
</evidence>
<reference evidence="1" key="2">
    <citation type="submission" date="2023-05" db="EMBL/GenBank/DDBJ databases">
        <authorList>
            <consortium name="Lawrence Berkeley National Laboratory"/>
            <person name="Steindorff A."/>
            <person name="Hensen N."/>
            <person name="Bonometti L."/>
            <person name="Westerberg I."/>
            <person name="Brannstrom I.O."/>
            <person name="Guillou S."/>
            <person name="Cros-Aarteil S."/>
            <person name="Calhoun S."/>
            <person name="Haridas S."/>
            <person name="Kuo A."/>
            <person name="Mondo S."/>
            <person name="Pangilinan J."/>
            <person name="Riley R."/>
            <person name="Labutti K."/>
            <person name="Andreopoulos B."/>
            <person name="Lipzen A."/>
            <person name="Chen C."/>
            <person name="Yanf M."/>
            <person name="Daum C."/>
            <person name="Ng V."/>
            <person name="Clum A."/>
            <person name="Ohm R."/>
            <person name="Martin F."/>
            <person name="Silar P."/>
            <person name="Natvig D."/>
            <person name="Lalanne C."/>
            <person name="Gautier V."/>
            <person name="Ament-Velasquez S.L."/>
            <person name="Kruys A."/>
            <person name="Hutchinson M.I."/>
            <person name="Powell A.J."/>
            <person name="Barry K."/>
            <person name="Miller A.N."/>
            <person name="Grigoriev I.V."/>
            <person name="Debuchy R."/>
            <person name="Gladieux P."/>
            <person name="Thoren M.H."/>
            <person name="Johannesson H."/>
        </authorList>
    </citation>
    <scope>NUCLEOTIDE SEQUENCE</scope>
    <source>
        <strain evidence="1">PSN309</strain>
    </source>
</reference>
<evidence type="ECO:0000313" key="2">
    <source>
        <dbReference type="Proteomes" id="UP001302126"/>
    </source>
</evidence>
<reference evidence="1" key="1">
    <citation type="journal article" date="2023" name="Mol. Phylogenet. Evol.">
        <title>Genome-scale phylogeny and comparative genomics of the fungal order Sordariales.</title>
        <authorList>
            <person name="Hensen N."/>
            <person name="Bonometti L."/>
            <person name="Westerberg I."/>
            <person name="Brannstrom I.O."/>
            <person name="Guillou S."/>
            <person name="Cros-Aarteil S."/>
            <person name="Calhoun S."/>
            <person name="Haridas S."/>
            <person name="Kuo A."/>
            <person name="Mondo S."/>
            <person name="Pangilinan J."/>
            <person name="Riley R."/>
            <person name="LaButti K."/>
            <person name="Andreopoulos B."/>
            <person name="Lipzen A."/>
            <person name="Chen C."/>
            <person name="Yan M."/>
            <person name="Daum C."/>
            <person name="Ng V."/>
            <person name="Clum A."/>
            <person name="Steindorff A."/>
            <person name="Ohm R.A."/>
            <person name="Martin F."/>
            <person name="Silar P."/>
            <person name="Natvig D.O."/>
            <person name="Lalanne C."/>
            <person name="Gautier V."/>
            <person name="Ament-Velasquez S.L."/>
            <person name="Kruys A."/>
            <person name="Hutchinson M.I."/>
            <person name="Powell A.J."/>
            <person name="Barry K."/>
            <person name="Miller A.N."/>
            <person name="Grigoriev I.V."/>
            <person name="Debuchy R."/>
            <person name="Gladieux P."/>
            <person name="Hiltunen Thoren M."/>
            <person name="Johannesson H."/>
        </authorList>
    </citation>
    <scope>NUCLEOTIDE SEQUENCE</scope>
    <source>
        <strain evidence="1">PSN309</strain>
    </source>
</reference>
<name>A0AAN7ANU0_9PEZI</name>
<gene>
    <name evidence="1" type="ORF">QBC35DRAFT_397773</name>
</gene>
<sequence>MAAFNPDSQTLHVVEEIQKELSKTEFACSSLVALTGGLANFVFKGRLVHSLPDGTREVAVKHGEDFVAGMPEWKITTDRCHIEQQCLRAVDAMPSTTSAPCVVRTPKFHVFNEKTNTQVQELLHNTISLKDYALKYFSTPSSDPLRKRLCSNIGESLGIWLRDFHSWSTQSEQSSLRSTLESNKSIQNLRHKANYTNLLADVDTYSDILGDAKDIFVQLEKLAAEELKRPNLDVIHGDFWTGNALLADEPPAPEALHPAMFIVDWEMAQLNVRPLDLGQMIAELYELFLFKGIQEGKWLMEGFTTGYGYSGDEFAFRVALQVGGHLIVWGSRAPGWGTTEQVLEVIGKGKEIIAHAWHKDRAWFEAGDLACLFTKP</sequence>
<dbReference type="GO" id="GO:0016301">
    <property type="term" value="F:kinase activity"/>
    <property type="evidence" value="ECO:0007669"/>
    <property type="project" value="UniProtKB-KW"/>
</dbReference>
<keyword evidence="1" id="KW-0808">Transferase</keyword>
<keyword evidence="2" id="KW-1185">Reference proteome</keyword>
<keyword evidence="1" id="KW-0418">Kinase</keyword>
<comment type="caution">
    <text evidence="1">The sequence shown here is derived from an EMBL/GenBank/DDBJ whole genome shotgun (WGS) entry which is preliminary data.</text>
</comment>
<protein>
    <submittedName>
        <fullName evidence="1">Kinase-like domain-containing protein</fullName>
    </submittedName>
</protein>
<dbReference type="SUPFAM" id="SSF56112">
    <property type="entry name" value="Protein kinase-like (PK-like)"/>
    <property type="match status" value="1"/>
</dbReference>
<dbReference type="InterPro" id="IPR011009">
    <property type="entry name" value="Kinase-like_dom_sf"/>
</dbReference>